<dbReference type="PROSITE" id="PS00108">
    <property type="entry name" value="PROTEIN_KINASE_ST"/>
    <property type="match status" value="1"/>
</dbReference>
<keyword evidence="24" id="KW-1185">Reference proteome</keyword>
<dbReference type="Gene3D" id="1.10.510.10">
    <property type="entry name" value="Transferase(Phosphotransferase) domain 1"/>
    <property type="match status" value="1"/>
</dbReference>
<evidence type="ECO:0000256" key="9">
    <source>
        <dbReference type="ARBA" id="ARBA00022703"/>
    </source>
</evidence>
<dbReference type="Pfam" id="PF00069">
    <property type="entry name" value="Pkinase"/>
    <property type="match status" value="1"/>
</dbReference>
<dbReference type="InterPro" id="IPR008349">
    <property type="entry name" value="MAPK_ERK1/2"/>
</dbReference>
<gene>
    <name evidence="23" type="primary">MAPK1</name>
    <name evidence="23" type="ORF">T12_12765</name>
</gene>
<comment type="catalytic activity">
    <reaction evidence="15 18">
        <text>L-threonyl-[protein] + ATP = O-phospho-L-threonyl-[protein] + ADP + H(+)</text>
        <dbReference type="Rhea" id="RHEA:46608"/>
        <dbReference type="Rhea" id="RHEA-COMP:11060"/>
        <dbReference type="Rhea" id="RHEA-COMP:11605"/>
        <dbReference type="ChEBI" id="CHEBI:15378"/>
        <dbReference type="ChEBI" id="CHEBI:30013"/>
        <dbReference type="ChEBI" id="CHEBI:30616"/>
        <dbReference type="ChEBI" id="CHEBI:61977"/>
        <dbReference type="ChEBI" id="CHEBI:456216"/>
        <dbReference type="EC" id="2.7.11.24"/>
    </reaction>
</comment>
<evidence type="ECO:0000256" key="3">
    <source>
        <dbReference type="ARBA" id="ARBA00004300"/>
    </source>
</evidence>
<dbReference type="GO" id="GO:0005737">
    <property type="term" value="C:cytoplasm"/>
    <property type="evidence" value="ECO:0007669"/>
    <property type="project" value="UniProtKB-ARBA"/>
</dbReference>
<keyword evidence="7" id="KW-0597">Phosphoprotein</keyword>
<evidence type="ECO:0000256" key="15">
    <source>
        <dbReference type="ARBA" id="ARBA00047592"/>
    </source>
</evidence>
<dbReference type="PROSITE" id="PS50011">
    <property type="entry name" value="PROTEIN_KINASE_DOM"/>
    <property type="match status" value="1"/>
</dbReference>
<evidence type="ECO:0000256" key="4">
    <source>
        <dbReference type="ARBA" id="ARBA00008832"/>
    </source>
</evidence>
<evidence type="ECO:0000259" key="22">
    <source>
        <dbReference type="PROSITE" id="PS50011"/>
    </source>
</evidence>
<keyword evidence="18" id="KW-0460">Magnesium</keyword>
<dbReference type="CDD" id="cd07849">
    <property type="entry name" value="STKc_ERK1_2_like"/>
    <property type="match status" value="1"/>
</dbReference>
<comment type="similarity">
    <text evidence="4">Belongs to the protein kinase superfamily. CMGC Ser/Thr protein kinase family. MAP kinase subfamily.</text>
</comment>
<dbReference type="Proteomes" id="UP000054783">
    <property type="component" value="Unassembled WGS sequence"/>
</dbReference>
<feature type="region of interest" description="Disordered" evidence="20">
    <location>
        <begin position="408"/>
        <end position="435"/>
    </location>
</feature>
<organism evidence="23 24">
    <name type="scientific">Trichinella patagoniensis</name>
    <dbReference type="NCBI Taxonomy" id="990121"/>
    <lineage>
        <taxon>Eukaryota</taxon>
        <taxon>Metazoa</taxon>
        <taxon>Ecdysozoa</taxon>
        <taxon>Nematoda</taxon>
        <taxon>Enoplea</taxon>
        <taxon>Dorylaimia</taxon>
        <taxon>Trichinellida</taxon>
        <taxon>Trichinellidae</taxon>
        <taxon>Trichinella</taxon>
    </lineage>
</organism>
<dbReference type="OrthoDB" id="192887at2759"/>
<keyword evidence="8 18" id="KW-0808">Transferase</keyword>
<keyword evidence="21" id="KW-0812">Transmembrane</keyword>
<reference evidence="23 24" key="1">
    <citation type="submission" date="2015-01" db="EMBL/GenBank/DDBJ databases">
        <title>Evolution of Trichinella species and genotypes.</title>
        <authorList>
            <person name="Korhonen P.K."/>
            <person name="Edoardo P."/>
            <person name="Giuseppe L.R."/>
            <person name="Gasser R.B."/>
        </authorList>
    </citation>
    <scope>NUCLEOTIDE SEQUENCE [LARGE SCALE GENOMIC DNA]</scope>
    <source>
        <strain evidence="23">ISS2496</strain>
    </source>
</reference>
<feature type="compositionally biased region" description="Polar residues" evidence="20">
    <location>
        <begin position="408"/>
        <end position="429"/>
    </location>
</feature>
<keyword evidence="19" id="KW-0175">Coiled coil</keyword>
<evidence type="ECO:0000313" key="24">
    <source>
        <dbReference type="Proteomes" id="UP000054783"/>
    </source>
</evidence>
<dbReference type="InterPro" id="IPR008271">
    <property type="entry name" value="Ser/Thr_kinase_AS"/>
</dbReference>
<dbReference type="FunFam" id="3.30.200.20:FF:000373">
    <property type="entry name" value="Mitogen-activated protein kinase 1"/>
    <property type="match status" value="1"/>
</dbReference>
<evidence type="ECO:0000256" key="14">
    <source>
        <dbReference type="ARBA" id="ARBA00023306"/>
    </source>
</evidence>
<keyword evidence="21" id="KW-0472">Membrane</keyword>
<keyword evidence="14" id="KW-0131">Cell cycle</keyword>
<evidence type="ECO:0000256" key="13">
    <source>
        <dbReference type="ARBA" id="ARBA00023212"/>
    </source>
</evidence>
<evidence type="ECO:0000256" key="1">
    <source>
        <dbReference type="ARBA" id="ARBA00001946"/>
    </source>
</evidence>
<keyword evidence="21" id="KW-1133">Transmembrane helix</keyword>
<keyword evidence="10 17" id="KW-0547">Nucleotide-binding</keyword>
<protein>
    <recommendedName>
        <fullName evidence="18">Mitogen-activated protein kinase</fullName>
        <ecNumber evidence="18">2.7.11.24</ecNumber>
    </recommendedName>
</protein>
<evidence type="ECO:0000256" key="6">
    <source>
        <dbReference type="ARBA" id="ARBA00022527"/>
    </source>
</evidence>
<dbReference type="FunFam" id="1.10.510.10:FF:000624">
    <property type="entry name" value="Mitogen-activated protein kinase"/>
    <property type="match status" value="1"/>
</dbReference>
<dbReference type="InterPro" id="IPR050117">
    <property type="entry name" value="MAPK"/>
</dbReference>
<dbReference type="InterPro" id="IPR003527">
    <property type="entry name" value="MAP_kinase_CS"/>
</dbReference>
<evidence type="ECO:0000256" key="7">
    <source>
        <dbReference type="ARBA" id="ARBA00022553"/>
    </source>
</evidence>
<dbReference type="SMART" id="SM00220">
    <property type="entry name" value="S_TKc"/>
    <property type="match status" value="1"/>
</dbReference>
<keyword evidence="6 18" id="KW-0723">Serine/threonine-protein kinase</keyword>
<feature type="transmembrane region" description="Helical" evidence="21">
    <location>
        <begin position="458"/>
        <end position="479"/>
    </location>
</feature>
<evidence type="ECO:0000256" key="8">
    <source>
        <dbReference type="ARBA" id="ARBA00022679"/>
    </source>
</evidence>
<feature type="domain" description="Protein kinase" evidence="22">
    <location>
        <begin position="79"/>
        <end position="367"/>
    </location>
</feature>
<dbReference type="STRING" id="990121.A0A0V0ZP97"/>
<dbReference type="GO" id="GO:0004707">
    <property type="term" value="F:MAP kinase activity"/>
    <property type="evidence" value="ECO:0007669"/>
    <property type="project" value="UniProtKB-EC"/>
</dbReference>
<evidence type="ECO:0000313" key="23">
    <source>
        <dbReference type="EMBL" id="KRY14299.1"/>
    </source>
</evidence>
<dbReference type="InterPro" id="IPR000719">
    <property type="entry name" value="Prot_kinase_dom"/>
</dbReference>
<keyword evidence="11 18" id="KW-0418">Kinase</keyword>
<comment type="catalytic activity">
    <reaction evidence="16">
        <text>L-seryl-[protein] + ATP = O-phospho-L-seryl-[protein] + ADP + H(+)</text>
        <dbReference type="Rhea" id="RHEA:17989"/>
        <dbReference type="Rhea" id="RHEA-COMP:9863"/>
        <dbReference type="Rhea" id="RHEA-COMP:11604"/>
        <dbReference type="ChEBI" id="CHEBI:15378"/>
        <dbReference type="ChEBI" id="CHEBI:29999"/>
        <dbReference type="ChEBI" id="CHEBI:30616"/>
        <dbReference type="ChEBI" id="CHEBI:83421"/>
        <dbReference type="ChEBI" id="CHEBI:456216"/>
        <dbReference type="EC" id="2.7.11.24"/>
    </reaction>
</comment>
<evidence type="ECO:0000256" key="17">
    <source>
        <dbReference type="PROSITE-ProRule" id="PRU10141"/>
    </source>
</evidence>
<dbReference type="GO" id="GO:0005524">
    <property type="term" value="F:ATP binding"/>
    <property type="evidence" value="ECO:0007669"/>
    <property type="project" value="UniProtKB-UniRule"/>
</dbReference>
<comment type="subcellular location">
    <subcellularLocation>
        <location evidence="3">Cytoplasm</location>
        <location evidence="3">Cytoskeleton</location>
        <location evidence="3">Microtubule organizing center</location>
        <location evidence="3">Centrosome</location>
    </subcellularLocation>
    <subcellularLocation>
        <location evidence="2">Cytoplasm</location>
        <location evidence="2">Cytoskeleton</location>
        <location evidence="2">Spindle</location>
    </subcellularLocation>
</comment>
<accession>A0A0V0ZP97</accession>
<keyword evidence="5" id="KW-0963">Cytoplasm</keyword>
<dbReference type="EMBL" id="JYDQ01000119">
    <property type="protein sequence ID" value="KRY14299.1"/>
    <property type="molecule type" value="Genomic_DNA"/>
</dbReference>
<sequence length="635" mass="73346">LCCAFLRSVQHVSAPSTVVQTFRFISTDRWLICGEGHVLCFIILQYLKKFSFSEMHEVEEDAPTVEIVRNQSFEVGPRYSNLLYIGEGAYGMVVSAYDRVTKARVAIKKISPFEHQTFCQRTLREIKILTRFKHENIINIQDIINAPTIEQMKDIYIVQCLMETDLYKLLKTQKLSNDHICYFLYQILRGLKYIHSANVLHRDLKPSNLLLNTTCDLKICDFGLARVADPDHDHTGFLTEYVATRWYRAPEIMLNSKGYTKSIDIWSVGCILGEMLNSRPLFPGKHYLDQLNLILAVVGSPSEEDLQCIVNDKARSYLISLPPKEKQPWNKIYPHADQKALDLLDKMLTFNPNRRITVEQALAHPYLEQYYDPADEPICEEPFKFEMEFDDLPKERLKELIFAQTTEFQSRKQSSTSNQGSISEEQSNRVGRGPKLLKEKNTEQHCRGHFGYCNLKTAIALLAIVNFIISSATTSWLIAQQHFYNKSTDFSNYLTIECQKRSKSIIVAFPMSDLSEDDLKKEIDIFEKKNQQLRSEIDELASVKKEISENYASLVRTAHSQTERLQAQIRDLHSNSAQLLKCPSCGEEFFIQESQRVRPTCKLDRKTPVVHLYFESNDQMHKWIKQHGIVEKPAG</sequence>
<dbReference type="GO" id="GO:0106310">
    <property type="term" value="F:protein serine kinase activity"/>
    <property type="evidence" value="ECO:0007669"/>
    <property type="project" value="RHEA"/>
</dbReference>
<dbReference type="GO" id="GO:0005819">
    <property type="term" value="C:spindle"/>
    <property type="evidence" value="ECO:0007669"/>
    <property type="project" value="UniProtKB-SubCell"/>
</dbReference>
<keyword evidence="12 17" id="KW-0067">ATP-binding</keyword>
<feature type="non-terminal residue" evidence="23">
    <location>
        <position position="1"/>
    </location>
</feature>
<evidence type="ECO:0000256" key="19">
    <source>
        <dbReference type="SAM" id="Coils"/>
    </source>
</evidence>
<evidence type="ECO:0000256" key="2">
    <source>
        <dbReference type="ARBA" id="ARBA00004186"/>
    </source>
</evidence>
<dbReference type="PROSITE" id="PS00107">
    <property type="entry name" value="PROTEIN_KINASE_ATP"/>
    <property type="match status" value="1"/>
</dbReference>
<dbReference type="PANTHER" id="PTHR24055">
    <property type="entry name" value="MITOGEN-ACTIVATED PROTEIN KINASE"/>
    <property type="match status" value="1"/>
</dbReference>
<evidence type="ECO:0000256" key="11">
    <source>
        <dbReference type="ARBA" id="ARBA00022777"/>
    </source>
</evidence>
<dbReference type="EC" id="2.7.11.24" evidence="18"/>
<proteinExistence type="inferred from homology"/>
<evidence type="ECO:0000256" key="12">
    <source>
        <dbReference type="ARBA" id="ARBA00022840"/>
    </source>
</evidence>
<dbReference type="InterPro" id="IPR017441">
    <property type="entry name" value="Protein_kinase_ATP_BS"/>
</dbReference>
<dbReference type="InterPro" id="IPR011009">
    <property type="entry name" value="Kinase-like_dom_sf"/>
</dbReference>
<comment type="activity regulation">
    <text evidence="18">Activated by threonine and tyrosine phosphorylation.</text>
</comment>
<feature type="binding site" evidence="17">
    <location>
        <position position="109"/>
    </location>
    <ligand>
        <name>ATP</name>
        <dbReference type="ChEBI" id="CHEBI:30616"/>
    </ligand>
</feature>
<dbReference type="GO" id="GO:0006915">
    <property type="term" value="P:apoptotic process"/>
    <property type="evidence" value="ECO:0007669"/>
    <property type="project" value="UniProtKB-KW"/>
</dbReference>
<dbReference type="PROSITE" id="PS01351">
    <property type="entry name" value="MAPK"/>
    <property type="match status" value="1"/>
</dbReference>
<comment type="similarity">
    <text evidence="18">Belongs to the protein kinase superfamily. Ser/Thr protein kinase family. MAP kinase subfamily.</text>
</comment>
<evidence type="ECO:0000256" key="5">
    <source>
        <dbReference type="ARBA" id="ARBA00022490"/>
    </source>
</evidence>
<evidence type="ECO:0000256" key="20">
    <source>
        <dbReference type="SAM" id="MobiDB-lite"/>
    </source>
</evidence>
<dbReference type="SUPFAM" id="SSF56112">
    <property type="entry name" value="Protein kinase-like (PK-like)"/>
    <property type="match status" value="1"/>
</dbReference>
<comment type="caution">
    <text evidence="23">The sequence shown here is derived from an EMBL/GenBank/DDBJ whole genome shotgun (WGS) entry which is preliminary data.</text>
</comment>
<comment type="cofactor">
    <cofactor evidence="1 18">
        <name>Mg(2+)</name>
        <dbReference type="ChEBI" id="CHEBI:18420"/>
    </cofactor>
</comment>
<evidence type="ECO:0000256" key="21">
    <source>
        <dbReference type="SAM" id="Phobius"/>
    </source>
</evidence>
<evidence type="ECO:0000256" key="18">
    <source>
        <dbReference type="RuleBase" id="RU361165"/>
    </source>
</evidence>
<evidence type="ECO:0000256" key="10">
    <source>
        <dbReference type="ARBA" id="ARBA00022741"/>
    </source>
</evidence>
<keyword evidence="13" id="KW-0206">Cytoskeleton</keyword>
<name>A0A0V0ZP97_9BILA</name>
<feature type="coiled-coil region" evidence="19">
    <location>
        <begin position="516"/>
        <end position="550"/>
    </location>
</feature>
<evidence type="ECO:0000256" key="16">
    <source>
        <dbReference type="ARBA" id="ARBA00048312"/>
    </source>
</evidence>
<dbReference type="PRINTS" id="PR01770">
    <property type="entry name" value="ERK1ERK2MAPK"/>
</dbReference>
<dbReference type="GO" id="GO:0005813">
    <property type="term" value="C:centrosome"/>
    <property type="evidence" value="ECO:0007669"/>
    <property type="project" value="UniProtKB-SubCell"/>
</dbReference>
<dbReference type="AlphaFoldDB" id="A0A0V0ZP97"/>
<keyword evidence="9" id="KW-0053">Apoptosis</keyword>
<dbReference type="Gene3D" id="3.30.200.20">
    <property type="entry name" value="Phosphorylase Kinase, domain 1"/>
    <property type="match status" value="1"/>
</dbReference>